<feature type="transmembrane region" description="Helical" evidence="1">
    <location>
        <begin position="20"/>
        <end position="39"/>
    </location>
</feature>
<keyword evidence="1" id="KW-1133">Transmembrane helix</keyword>
<feature type="transmembrane region" description="Helical" evidence="1">
    <location>
        <begin position="311"/>
        <end position="333"/>
    </location>
</feature>
<gene>
    <name evidence="3" type="ORF">G5A70_09940</name>
</gene>
<keyword evidence="4" id="KW-1185">Reference proteome</keyword>
<name>A0ABX2IBM0_BLAHA</name>
<feature type="transmembrane region" description="Helical" evidence="1">
    <location>
        <begin position="71"/>
        <end position="92"/>
    </location>
</feature>
<protein>
    <submittedName>
        <fullName evidence="3">ABC transporter permease</fullName>
    </submittedName>
</protein>
<dbReference type="Proteomes" id="UP000822142">
    <property type="component" value="Unassembled WGS sequence"/>
</dbReference>
<evidence type="ECO:0000259" key="2">
    <source>
        <dbReference type="Pfam" id="PF20047"/>
    </source>
</evidence>
<evidence type="ECO:0000256" key="1">
    <source>
        <dbReference type="SAM" id="Phobius"/>
    </source>
</evidence>
<comment type="caution">
    <text evidence="3">The sequence shown here is derived from an EMBL/GenBank/DDBJ whole genome shotgun (WGS) entry which is preliminary data.</text>
</comment>
<reference evidence="3 4" key="1">
    <citation type="journal article" date="2020" name="Cell Host Microbe">
        <title>Functional and Genomic Variation between Human-Derived Isolates of Lachnospiraceae Reveals Inter- and Intra-Species Diversity.</title>
        <authorList>
            <person name="Sorbara M.T."/>
            <person name="Littmann E.R."/>
            <person name="Fontana E."/>
            <person name="Moody T.U."/>
            <person name="Kohout C.E."/>
            <person name="Gjonbalaj M."/>
            <person name="Eaton V."/>
            <person name="Seok R."/>
            <person name="Leiner I.M."/>
            <person name="Pamer E.G."/>
        </authorList>
    </citation>
    <scope>NUCLEOTIDE SEQUENCE [LARGE SCALE GENOMIC DNA]</scope>
    <source>
        <strain evidence="3 4">MSK.15.26</strain>
    </source>
</reference>
<evidence type="ECO:0000313" key="3">
    <source>
        <dbReference type="EMBL" id="NSJ86482.1"/>
    </source>
</evidence>
<accession>A0ABX2IBM0</accession>
<feature type="transmembrane region" description="Helical" evidence="1">
    <location>
        <begin position="181"/>
        <end position="201"/>
    </location>
</feature>
<evidence type="ECO:0000313" key="4">
    <source>
        <dbReference type="Proteomes" id="UP000822142"/>
    </source>
</evidence>
<sequence>MTSRNYLFNSIKENIRRNFYLLILLSVSMLAVLPAYTIMQMELAPLQYPAMGSSLNSSQEMLLKCLDSTNPGVQIVVIGAAVLLAMTGFSYLHAGKKTDFYHSLPLKREELFMISFSSGFLTFLLPYLVSVALTCLVGAVYGGFSEQTAATLFQAMGIHILFFVVIYSAAILAVLLTGNLFTALLAFLGMMSYGWLVYMAYQMLNDRFLYTMGNFGNSSMEYFLSPVISYIGVADTLLIAPQLQKQLIILHVVLAVVLLAADICIYKIRPSESYHKAIAFQKLQPLIKVCCIIPIALVTALLFSSGMTHSFVWLVIAVLIVSLVLSVAFEFLYTMDLRKSLRPRVSSGMVLAAVLLVLTGYKMDITGYDSYLPKKEKIETMSVYFPSINGRFSYSEDYFTNYRNAEGDFLKKTRIKDFAPIYELAKMGVEASREEKKIDYGTAPELRESVYATPMDYVTNQNSQGETLVSVYVAYHLKSGRTVYRAYMIPETEEVISQITAVYDDWSYREKMLPTSYQKAEDIDYLYLDTFYESRKQISGGRSELEEIYKTYKTELENMSFQESCENRVVGYLITEKERKDYGNDTYTTSYSLPIYENFTKTMGLLKEAGEEVLVTIDSEQVEALTLSFWNEEQEKTVEIKDNAQIETLSEHLTYEDCRYGVDSRVEYDIMVNILWKNREYASPNVYLMGDESVEDILKNLNFD</sequence>
<keyword evidence="1" id="KW-0812">Transmembrane</keyword>
<dbReference type="Pfam" id="PF20047">
    <property type="entry name" value="DUF6449"/>
    <property type="match status" value="1"/>
</dbReference>
<feature type="transmembrane region" description="Helical" evidence="1">
    <location>
        <begin position="152"/>
        <end position="175"/>
    </location>
</feature>
<organism evidence="3 4">
    <name type="scientific">Blautia hansenii</name>
    <name type="common">Ruminococcus hansenii</name>
    <dbReference type="NCBI Taxonomy" id="1322"/>
    <lineage>
        <taxon>Bacteria</taxon>
        <taxon>Bacillati</taxon>
        <taxon>Bacillota</taxon>
        <taxon>Clostridia</taxon>
        <taxon>Lachnospirales</taxon>
        <taxon>Lachnospiraceae</taxon>
        <taxon>Blautia</taxon>
    </lineage>
</organism>
<feature type="transmembrane region" description="Helical" evidence="1">
    <location>
        <begin position="222"/>
        <end position="241"/>
    </location>
</feature>
<feature type="transmembrane region" description="Helical" evidence="1">
    <location>
        <begin position="286"/>
        <end position="305"/>
    </location>
</feature>
<proteinExistence type="predicted"/>
<dbReference type="RefSeq" id="WP_173749498.1">
    <property type="nucleotide sequence ID" value="NZ_JAAITA010000012.1"/>
</dbReference>
<dbReference type="EMBL" id="JAAITA010000012">
    <property type="protein sequence ID" value="NSJ86482.1"/>
    <property type="molecule type" value="Genomic_DNA"/>
</dbReference>
<keyword evidence="1" id="KW-0472">Membrane</keyword>
<feature type="transmembrane region" description="Helical" evidence="1">
    <location>
        <begin position="247"/>
        <end position="266"/>
    </location>
</feature>
<dbReference type="InterPro" id="IPR045611">
    <property type="entry name" value="DUF6449"/>
</dbReference>
<feature type="domain" description="DUF6449" evidence="2">
    <location>
        <begin position="475"/>
        <end position="610"/>
    </location>
</feature>
<feature type="transmembrane region" description="Helical" evidence="1">
    <location>
        <begin position="112"/>
        <end position="140"/>
    </location>
</feature>